<organism evidence="2 3">
    <name type="scientific">Umbelopsis vinacea</name>
    <dbReference type="NCBI Taxonomy" id="44442"/>
    <lineage>
        <taxon>Eukaryota</taxon>
        <taxon>Fungi</taxon>
        <taxon>Fungi incertae sedis</taxon>
        <taxon>Mucoromycota</taxon>
        <taxon>Mucoromycotina</taxon>
        <taxon>Umbelopsidomycetes</taxon>
        <taxon>Umbelopsidales</taxon>
        <taxon>Umbelopsidaceae</taxon>
        <taxon>Umbelopsis</taxon>
    </lineage>
</organism>
<evidence type="ECO:0008006" key="4">
    <source>
        <dbReference type="Google" id="ProtNLM"/>
    </source>
</evidence>
<keyword evidence="3" id="KW-1185">Reference proteome</keyword>
<protein>
    <recommendedName>
        <fullName evidence="4">Transmembrane protein</fullName>
    </recommendedName>
</protein>
<accession>A0A8H7UEZ1</accession>
<feature type="transmembrane region" description="Helical" evidence="1">
    <location>
        <begin position="55"/>
        <end position="78"/>
    </location>
</feature>
<keyword evidence="1" id="KW-0812">Transmembrane</keyword>
<evidence type="ECO:0000313" key="2">
    <source>
        <dbReference type="EMBL" id="KAG2177443.1"/>
    </source>
</evidence>
<dbReference type="Proteomes" id="UP000612746">
    <property type="component" value="Unassembled WGS sequence"/>
</dbReference>
<dbReference type="OrthoDB" id="2411561at2759"/>
<keyword evidence="1" id="KW-1133">Transmembrane helix</keyword>
<gene>
    <name evidence="2" type="ORF">INT44_007954</name>
</gene>
<sequence>MMQYATQKPNTSDEDQIQENINVYNYKEATTKISTKISHTSYENSGTNEWKQRKWTLVIMGGLVLLVVIFAALFAWAYTSRGQSSTIVTQPQPQPGLNLSSYYITPADMVSIGYNNTWQTLNSNQCIQLYNNSWELSISFLNKIAIAKFYSVQGCPNETLLGYYAVNTAVNYYSNVINVVKGSLNYVWICDSLTNC</sequence>
<keyword evidence="1" id="KW-0472">Membrane</keyword>
<name>A0A8H7UEZ1_9FUNG</name>
<evidence type="ECO:0000256" key="1">
    <source>
        <dbReference type="SAM" id="Phobius"/>
    </source>
</evidence>
<dbReference type="AlphaFoldDB" id="A0A8H7UEZ1"/>
<comment type="caution">
    <text evidence="2">The sequence shown here is derived from an EMBL/GenBank/DDBJ whole genome shotgun (WGS) entry which is preliminary data.</text>
</comment>
<reference evidence="2" key="1">
    <citation type="submission" date="2020-12" db="EMBL/GenBank/DDBJ databases">
        <title>Metabolic potential, ecology and presence of endohyphal bacteria is reflected in genomic diversity of Mucoromycotina.</title>
        <authorList>
            <person name="Muszewska A."/>
            <person name="Okrasinska A."/>
            <person name="Steczkiewicz K."/>
            <person name="Drgas O."/>
            <person name="Orlowska M."/>
            <person name="Perlinska-Lenart U."/>
            <person name="Aleksandrzak-Piekarczyk T."/>
            <person name="Szatraj K."/>
            <person name="Zielenkiewicz U."/>
            <person name="Pilsyk S."/>
            <person name="Malc E."/>
            <person name="Mieczkowski P."/>
            <person name="Kruszewska J.S."/>
            <person name="Biernat P."/>
            <person name="Pawlowska J."/>
        </authorList>
    </citation>
    <scope>NUCLEOTIDE SEQUENCE</scope>
    <source>
        <strain evidence="2">WA0000051536</strain>
    </source>
</reference>
<dbReference type="EMBL" id="JAEPRA010000012">
    <property type="protein sequence ID" value="KAG2177443.1"/>
    <property type="molecule type" value="Genomic_DNA"/>
</dbReference>
<evidence type="ECO:0000313" key="3">
    <source>
        <dbReference type="Proteomes" id="UP000612746"/>
    </source>
</evidence>
<proteinExistence type="predicted"/>